<feature type="signal peptide" evidence="5">
    <location>
        <begin position="1"/>
        <end position="21"/>
    </location>
</feature>
<keyword evidence="2" id="KW-1015">Disulfide bond</keyword>
<sequence>MKTRLLARLCLLFALLDAAFATNCLPGSYQLLTSRSGIITETASGVSRICTWLIQPPMNPSTETIQITFSDFSGEWPAGLLVIYDGDGSGFPRWTFTNMNYVMSTPFLPLHVESAGGSLLLEHHNDAGAQHFSLTWAVVPRVGHTPQCSGEVTLDTREGSMTSGWGSYYDNQGCRWIIDPFTSGAASSDEMVTFHMGHIFTEAGYDKVVVHTDDMAYSATFTGHDTSACQTFQGPPGARLLVDFSSDVSVGALGFDAEYTTEPAPAVCPASGFFAATYSEAAASGDRLVVTTQGYATSEYRIAQGNPVEQTASACILPAHRHVADPLGAPCTVELEACVLLDTLAACPDVSTEILSGSHETTRRWHVPLHVLSTVRTGTDPNGEPVFGNRWQSMDILIDQTIGLDVSATVKVMHPVNFTGFEKGDSYFDRTGAQYVLHFSIWTNQPYTQDLVTGPWLDSTTALVDPSAIRIERNPSADQNCDGAVDPTRFCERAYRMVIDRLASTCGLLGVYRVGTHVHCADPGACPRDTEGDYFAEFMIVPGSCEATLINITVTGDLWVEMDGGTALAWGRRCTVMGQLHAQTDLAAARLHQLAVCKLPLAAGTTDCTENPHQMLILDEIPAPFAVGLNVAYSHTPMLYNCTIDLDLMAFHYGLGVDPNPNLITDLQFDAQWDSFLPGHVPGANRAHRWATTRTRTRTAWAGQWAARKGRWATNGADGEDQGPLNPETPAPARASLAVTGSAPAPQSGGFPTAAVAAGGAVGGLLVLGLAAVGVMALRARWARWDKAKQPWHQQQPQPQHGAPETRTVASTLVTSHQKAVRRTPTPAL</sequence>
<feature type="domain" description="CUB" evidence="6">
    <location>
        <begin position="148"/>
        <end position="262"/>
    </location>
</feature>
<dbReference type="PROSITE" id="PS01180">
    <property type="entry name" value="CUB"/>
    <property type="match status" value="1"/>
</dbReference>
<dbReference type="PANTHER" id="PTHR24251">
    <property type="entry name" value="OVOCHYMASE-RELATED"/>
    <property type="match status" value="1"/>
</dbReference>
<evidence type="ECO:0000256" key="1">
    <source>
        <dbReference type="ARBA" id="ARBA00022737"/>
    </source>
</evidence>
<keyword evidence="1" id="KW-0677">Repeat</keyword>
<evidence type="ECO:0000313" key="7">
    <source>
        <dbReference type="EMBL" id="KAJ4462453.1"/>
    </source>
</evidence>
<keyword evidence="4" id="KW-0812">Transmembrane</keyword>
<dbReference type="SUPFAM" id="SSF49854">
    <property type="entry name" value="Spermadhesin, CUB domain"/>
    <property type="match status" value="2"/>
</dbReference>
<protein>
    <recommendedName>
        <fullName evidence="6">CUB domain-containing protein</fullName>
    </recommendedName>
</protein>
<proteinExistence type="predicted"/>
<keyword evidence="8" id="KW-1185">Reference proteome</keyword>
<evidence type="ECO:0000256" key="5">
    <source>
        <dbReference type="SAM" id="SignalP"/>
    </source>
</evidence>
<evidence type="ECO:0000256" key="2">
    <source>
        <dbReference type="ARBA" id="ARBA00023157"/>
    </source>
</evidence>
<comment type="caution">
    <text evidence="7">The sequence shown here is derived from an EMBL/GenBank/DDBJ whole genome shotgun (WGS) entry which is preliminary data.</text>
</comment>
<keyword evidence="4" id="KW-0472">Membrane</keyword>
<accession>A0ABQ8UVL7</accession>
<feature type="region of interest" description="Disordered" evidence="3">
    <location>
        <begin position="704"/>
        <end position="748"/>
    </location>
</feature>
<dbReference type="InterPro" id="IPR035914">
    <property type="entry name" value="Sperma_CUB_dom_sf"/>
</dbReference>
<name>A0ABQ8UVL7_9EUKA</name>
<feature type="transmembrane region" description="Helical" evidence="4">
    <location>
        <begin position="754"/>
        <end position="778"/>
    </location>
</feature>
<reference evidence="7" key="1">
    <citation type="journal article" date="2022" name="bioRxiv">
        <title>Genomics of Preaxostyla Flagellates Illuminates Evolutionary Transitions and the Path Towards Mitochondrial Loss.</title>
        <authorList>
            <person name="Novak L.V.F."/>
            <person name="Treitli S.C."/>
            <person name="Pyrih J."/>
            <person name="Halakuc P."/>
            <person name="Pipaliya S.V."/>
            <person name="Vacek V."/>
            <person name="Brzon O."/>
            <person name="Soukal P."/>
            <person name="Eme L."/>
            <person name="Dacks J.B."/>
            <person name="Karnkowska A."/>
            <person name="Elias M."/>
            <person name="Hampl V."/>
        </authorList>
    </citation>
    <scope>NUCLEOTIDE SEQUENCE</scope>
    <source>
        <strain evidence="7">RCP-MX</strain>
    </source>
</reference>
<dbReference type="Proteomes" id="UP001141327">
    <property type="component" value="Unassembled WGS sequence"/>
</dbReference>
<evidence type="ECO:0000259" key="6">
    <source>
        <dbReference type="PROSITE" id="PS01180"/>
    </source>
</evidence>
<gene>
    <name evidence="7" type="ORF">PAPYR_1095</name>
</gene>
<dbReference type="CDD" id="cd00041">
    <property type="entry name" value="CUB"/>
    <property type="match status" value="1"/>
</dbReference>
<keyword evidence="5" id="KW-0732">Signal</keyword>
<evidence type="ECO:0000256" key="3">
    <source>
        <dbReference type="SAM" id="MobiDB-lite"/>
    </source>
</evidence>
<organism evidence="7 8">
    <name type="scientific">Paratrimastix pyriformis</name>
    <dbReference type="NCBI Taxonomy" id="342808"/>
    <lineage>
        <taxon>Eukaryota</taxon>
        <taxon>Metamonada</taxon>
        <taxon>Preaxostyla</taxon>
        <taxon>Paratrimastigidae</taxon>
        <taxon>Paratrimastix</taxon>
    </lineage>
</organism>
<evidence type="ECO:0000256" key="4">
    <source>
        <dbReference type="SAM" id="Phobius"/>
    </source>
</evidence>
<keyword evidence="4" id="KW-1133">Transmembrane helix</keyword>
<dbReference type="EMBL" id="JAPMOS010000003">
    <property type="protein sequence ID" value="KAJ4462453.1"/>
    <property type="molecule type" value="Genomic_DNA"/>
</dbReference>
<feature type="chain" id="PRO_5047481487" description="CUB domain-containing protein" evidence="5">
    <location>
        <begin position="22"/>
        <end position="829"/>
    </location>
</feature>
<dbReference type="InterPro" id="IPR000859">
    <property type="entry name" value="CUB_dom"/>
</dbReference>
<dbReference type="Gene3D" id="2.60.120.290">
    <property type="entry name" value="Spermadhesin, CUB domain"/>
    <property type="match status" value="2"/>
</dbReference>
<evidence type="ECO:0000313" key="8">
    <source>
        <dbReference type="Proteomes" id="UP001141327"/>
    </source>
</evidence>